<dbReference type="RefSeq" id="WP_012499947.1">
    <property type="nucleotide sequence ID" value="NC_011026.1"/>
</dbReference>
<feature type="active site" evidence="10 11">
    <location>
        <position position="185"/>
    </location>
</feature>
<dbReference type="Proteomes" id="UP000001208">
    <property type="component" value="Chromosome"/>
</dbReference>
<keyword evidence="10" id="KW-0963">Cytoplasm</keyword>
<dbReference type="GO" id="GO:0000105">
    <property type="term" value="P:L-histidine biosynthetic process"/>
    <property type="evidence" value="ECO:0007669"/>
    <property type="project" value="UniProtKB-UniRule"/>
</dbReference>
<evidence type="ECO:0000256" key="6">
    <source>
        <dbReference type="ARBA" id="ARBA00023102"/>
    </source>
</evidence>
<evidence type="ECO:0000256" key="11">
    <source>
        <dbReference type="PIRSR" id="PIRSR000495-1"/>
    </source>
</evidence>
<dbReference type="InterPro" id="IPR017926">
    <property type="entry name" value="GATASE"/>
</dbReference>
<dbReference type="SUPFAM" id="SSF52317">
    <property type="entry name" value="Class I glutamine amidotransferase-like"/>
    <property type="match status" value="1"/>
</dbReference>
<comment type="function">
    <text evidence="10">IGPS catalyzes the conversion of PRFAR and glutamine to IGP, AICAR and glutamate. The HisH subunit catalyzes the hydrolysis of glutamine to glutamate and ammonia as part of the synthesis of IGP and AICAR. The resulting ammonia molecule is channeled to the active site of HisF.</text>
</comment>
<reference evidence="13 14" key="1">
    <citation type="submission" date="2008-06" db="EMBL/GenBank/DDBJ databases">
        <title>Complete sequence of Chloroherpeton thalassium ATCC 35110.</title>
        <authorList>
            <consortium name="US DOE Joint Genome Institute"/>
            <person name="Lucas S."/>
            <person name="Copeland A."/>
            <person name="Lapidus A."/>
            <person name="Glavina del Rio T."/>
            <person name="Dalin E."/>
            <person name="Tice H."/>
            <person name="Bruce D."/>
            <person name="Goodwin L."/>
            <person name="Pitluck S."/>
            <person name="Schmutz J."/>
            <person name="Larimer F."/>
            <person name="Land M."/>
            <person name="Hauser L."/>
            <person name="Kyrpides N."/>
            <person name="Mikhailova N."/>
            <person name="Liu Z."/>
            <person name="Li T."/>
            <person name="Zhao F."/>
            <person name="Overmann J."/>
            <person name="Bryant D.A."/>
            <person name="Richardson P."/>
        </authorList>
    </citation>
    <scope>NUCLEOTIDE SEQUENCE [LARGE SCALE GENOMIC DNA]</scope>
    <source>
        <strain evidence="14">ATCC 35110 / GB-78</strain>
    </source>
</reference>
<comment type="catalytic activity">
    <reaction evidence="8 10">
        <text>5-[(5-phospho-1-deoxy-D-ribulos-1-ylimino)methylamino]-1-(5-phospho-beta-D-ribosyl)imidazole-4-carboxamide + L-glutamine = D-erythro-1-(imidazol-4-yl)glycerol 3-phosphate + 5-amino-1-(5-phospho-beta-D-ribosyl)imidazole-4-carboxamide + L-glutamate + H(+)</text>
        <dbReference type="Rhea" id="RHEA:24793"/>
        <dbReference type="ChEBI" id="CHEBI:15378"/>
        <dbReference type="ChEBI" id="CHEBI:29985"/>
        <dbReference type="ChEBI" id="CHEBI:58278"/>
        <dbReference type="ChEBI" id="CHEBI:58359"/>
        <dbReference type="ChEBI" id="CHEBI:58475"/>
        <dbReference type="ChEBI" id="CHEBI:58525"/>
        <dbReference type="EC" id="4.3.2.10"/>
    </reaction>
</comment>
<evidence type="ECO:0000256" key="3">
    <source>
        <dbReference type="ARBA" id="ARBA00022605"/>
    </source>
</evidence>
<evidence type="ECO:0000256" key="4">
    <source>
        <dbReference type="ARBA" id="ARBA00022801"/>
    </source>
</evidence>
<dbReference type="GO" id="GO:0004359">
    <property type="term" value="F:glutaminase activity"/>
    <property type="evidence" value="ECO:0007669"/>
    <property type="project" value="UniProtKB-EC"/>
</dbReference>
<dbReference type="PROSITE" id="PS51273">
    <property type="entry name" value="GATASE_TYPE_1"/>
    <property type="match status" value="1"/>
</dbReference>
<keyword evidence="3 10" id="KW-0028">Amino-acid biosynthesis</keyword>
<dbReference type="GO" id="GO:0016829">
    <property type="term" value="F:lyase activity"/>
    <property type="evidence" value="ECO:0007669"/>
    <property type="project" value="UniProtKB-KW"/>
</dbReference>
<evidence type="ECO:0000256" key="9">
    <source>
        <dbReference type="ARBA" id="ARBA00049534"/>
    </source>
</evidence>
<keyword evidence="5 10" id="KW-0315">Glutamine amidotransferase</keyword>
<comment type="pathway">
    <text evidence="1 10">Amino-acid biosynthesis; L-histidine biosynthesis; L-histidine from 5-phospho-alpha-D-ribose 1-diphosphate: step 5/9.</text>
</comment>
<dbReference type="Gene3D" id="3.40.50.880">
    <property type="match status" value="1"/>
</dbReference>
<sequence>MICIIDYGAGNLHSVKKAFDFIGVPAKVTDSPSEIRDADKLLVPGVGAFGKGMEALRRQGFTDAILGHVEKGRHILGICLGMQLFLTDSVEMGDNNGLDLIPGHVLRFDSAQAKVPQIGWNSLDFQRESPLFAGISPGTYFYFVHSYFCEPNDEEATVATASYAGRNFCAAIEKNGIFAIQFHPEKSASNGLKVLENFAKL</sequence>
<evidence type="ECO:0000259" key="12">
    <source>
        <dbReference type="Pfam" id="PF00117"/>
    </source>
</evidence>
<evidence type="ECO:0000256" key="5">
    <source>
        <dbReference type="ARBA" id="ARBA00022962"/>
    </source>
</evidence>
<dbReference type="AlphaFoldDB" id="B3QRR0"/>
<dbReference type="CDD" id="cd01748">
    <property type="entry name" value="GATase1_IGP_Synthase"/>
    <property type="match status" value="1"/>
</dbReference>
<evidence type="ECO:0000256" key="1">
    <source>
        <dbReference type="ARBA" id="ARBA00005091"/>
    </source>
</evidence>
<feature type="active site" description="Nucleophile" evidence="10 11">
    <location>
        <position position="79"/>
    </location>
</feature>
<dbReference type="STRING" id="517418.Ctha_1400"/>
<dbReference type="EMBL" id="CP001100">
    <property type="protein sequence ID" value="ACF13863.1"/>
    <property type="molecule type" value="Genomic_DNA"/>
</dbReference>
<dbReference type="HOGENOM" id="CLU_071837_2_2_10"/>
<dbReference type="GO" id="GO:0005737">
    <property type="term" value="C:cytoplasm"/>
    <property type="evidence" value="ECO:0007669"/>
    <property type="project" value="UniProtKB-SubCell"/>
</dbReference>
<comment type="subcellular location">
    <subcellularLocation>
        <location evidence="10">Cytoplasm</location>
    </subcellularLocation>
</comment>
<dbReference type="InterPro" id="IPR010139">
    <property type="entry name" value="Imidazole-glycPsynth_HisH"/>
</dbReference>
<keyword evidence="4 10" id="KW-0378">Hydrolase</keyword>
<dbReference type="PANTHER" id="PTHR42701:SF1">
    <property type="entry name" value="IMIDAZOLE GLYCEROL PHOSPHATE SYNTHASE SUBUNIT HISH"/>
    <property type="match status" value="1"/>
</dbReference>
<dbReference type="NCBIfam" id="TIGR01855">
    <property type="entry name" value="IMP_synth_hisH"/>
    <property type="match status" value="1"/>
</dbReference>
<keyword evidence="6 10" id="KW-0368">Histidine biosynthesis</keyword>
<comment type="catalytic activity">
    <reaction evidence="9 10">
        <text>L-glutamine + H2O = L-glutamate + NH4(+)</text>
        <dbReference type="Rhea" id="RHEA:15889"/>
        <dbReference type="ChEBI" id="CHEBI:15377"/>
        <dbReference type="ChEBI" id="CHEBI:28938"/>
        <dbReference type="ChEBI" id="CHEBI:29985"/>
        <dbReference type="ChEBI" id="CHEBI:58359"/>
        <dbReference type="EC" id="3.5.1.2"/>
    </reaction>
</comment>
<dbReference type="EC" id="4.3.2.10" evidence="10"/>
<evidence type="ECO:0000313" key="13">
    <source>
        <dbReference type="EMBL" id="ACF13863.1"/>
    </source>
</evidence>
<comment type="subunit">
    <text evidence="2 10">Heterodimer of HisH and HisF.</text>
</comment>
<evidence type="ECO:0000313" key="14">
    <source>
        <dbReference type="Proteomes" id="UP000001208"/>
    </source>
</evidence>
<evidence type="ECO:0000256" key="7">
    <source>
        <dbReference type="ARBA" id="ARBA00023239"/>
    </source>
</evidence>
<protein>
    <recommendedName>
        <fullName evidence="10">Imidazole glycerol phosphate synthase subunit HisH</fullName>
        <ecNumber evidence="10">4.3.2.10</ecNumber>
    </recommendedName>
    <alternativeName>
        <fullName evidence="10">IGP synthase glutaminase subunit</fullName>
        <ecNumber evidence="10">3.5.1.2</ecNumber>
    </alternativeName>
    <alternativeName>
        <fullName evidence="10">IGP synthase subunit HisH</fullName>
    </alternativeName>
    <alternativeName>
        <fullName evidence="10">ImGP synthase subunit HisH</fullName>
        <shortName evidence="10">IGPS subunit HisH</shortName>
    </alternativeName>
</protein>
<gene>
    <name evidence="10" type="primary">hisH</name>
    <name evidence="13" type="ordered locus">Ctha_1400</name>
</gene>
<dbReference type="Pfam" id="PF00117">
    <property type="entry name" value="GATase"/>
    <property type="match status" value="1"/>
</dbReference>
<evidence type="ECO:0000256" key="10">
    <source>
        <dbReference type="HAMAP-Rule" id="MF_00278"/>
    </source>
</evidence>
<dbReference type="HAMAP" id="MF_00278">
    <property type="entry name" value="HisH"/>
    <property type="match status" value="1"/>
</dbReference>
<accession>B3QRR0</accession>
<name>B3QRR0_CHLT3</name>
<dbReference type="KEGG" id="cts:Ctha_1400"/>
<dbReference type="OrthoDB" id="9807137at2"/>
<dbReference type="UniPathway" id="UPA00031">
    <property type="reaction ID" value="UER00010"/>
</dbReference>
<organism evidence="13 14">
    <name type="scientific">Chloroherpeton thalassium (strain ATCC 35110 / GB-78)</name>
    <dbReference type="NCBI Taxonomy" id="517418"/>
    <lineage>
        <taxon>Bacteria</taxon>
        <taxon>Pseudomonadati</taxon>
        <taxon>Chlorobiota</taxon>
        <taxon>Chlorobiia</taxon>
        <taxon>Chlorobiales</taxon>
        <taxon>Chloroherpetonaceae</taxon>
        <taxon>Chloroherpeton</taxon>
    </lineage>
</organism>
<dbReference type="eggNOG" id="COG0118">
    <property type="taxonomic scope" value="Bacteria"/>
</dbReference>
<dbReference type="GO" id="GO:0000107">
    <property type="term" value="F:imidazoleglycerol-phosphate synthase activity"/>
    <property type="evidence" value="ECO:0007669"/>
    <property type="project" value="UniProtKB-UniRule"/>
</dbReference>
<feature type="active site" evidence="10 11">
    <location>
        <position position="183"/>
    </location>
</feature>
<keyword evidence="7 10" id="KW-0456">Lyase</keyword>
<feature type="domain" description="Glutamine amidotransferase" evidence="12">
    <location>
        <begin position="4"/>
        <end position="198"/>
    </location>
</feature>
<evidence type="ECO:0000256" key="2">
    <source>
        <dbReference type="ARBA" id="ARBA00011152"/>
    </source>
</evidence>
<keyword evidence="13" id="KW-0808">Transferase</keyword>
<proteinExistence type="inferred from homology"/>
<dbReference type="InterPro" id="IPR029062">
    <property type="entry name" value="Class_I_gatase-like"/>
</dbReference>
<keyword evidence="14" id="KW-1185">Reference proteome</keyword>
<evidence type="ECO:0000256" key="8">
    <source>
        <dbReference type="ARBA" id="ARBA00047838"/>
    </source>
</evidence>
<dbReference type="PIRSF" id="PIRSF000495">
    <property type="entry name" value="Amidotransf_hisH"/>
    <property type="match status" value="1"/>
</dbReference>
<dbReference type="EC" id="3.5.1.2" evidence="10"/>
<dbReference type="PANTHER" id="PTHR42701">
    <property type="entry name" value="IMIDAZOLE GLYCEROL PHOSPHATE SYNTHASE SUBUNIT HISH"/>
    <property type="match status" value="1"/>
</dbReference>